<dbReference type="GO" id="GO:0004190">
    <property type="term" value="F:aspartic-type endopeptidase activity"/>
    <property type="evidence" value="ECO:0007669"/>
    <property type="project" value="InterPro"/>
</dbReference>
<reference evidence="1" key="1">
    <citation type="journal article" date="2023" name="G3 (Bethesda)">
        <title>Whole genome assemblies of Zophobas morio and Tenebrio molitor.</title>
        <authorList>
            <person name="Kaur S."/>
            <person name="Stinson S.A."/>
            <person name="diCenzo G.C."/>
        </authorList>
    </citation>
    <scope>NUCLEOTIDE SEQUENCE</scope>
    <source>
        <strain evidence="1">QUZm001</strain>
    </source>
</reference>
<comment type="caution">
    <text evidence="1">The sequence shown here is derived from an EMBL/GenBank/DDBJ whole genome shotgun (WGS) entry which is preliminary data.</text>
</comment>
<evidence type="ECO:0000313" key="1">
    <source>
        <dbReference type="EMBL" id="KAJ3643353.1"/>
    </source>
</evidence>
<gene>
    <name evidence="1" type="ORF">Zmor_026070</name>
</gene>
<dbReference type="Proteomes" id="UP001168821">
    <property type="component" value="Unassembled WGS sequence"/>
</dbReference>
<sequence>MVQPKDETTVRLLRKAWSVMGARDISNVCSITRSKEKHIIKISSTKCARKLKTASTFGDLLAGKNKVPREVKIGSLTKGSSPTIPGNIDENCVTITIDTGAEVSILRRGFLRAKDLRTIP</sequence>
<organism evidence="1 2">
    <name type="scientific">Zophobas morio</name>
    <dbReference type="NCBI Taxonomy" id="2755281"/>
    <lineage>
        <taxon>Eukaryota</taxon>
        <taxon>Metazoa</taxon>
        <taxon>Ecdysozoa</taxon>
        <taxon>Arthropoda</taxon>
        <taxon>Hexapoda</taxon>
        <taxon>Insecta</taxon>
        <taxon>Pterygota</taxon>
        <taxon>Neoptera</taxon>
        <taxon>Endopterygota</taxon>
        <taxon>Coleoptera</taxon>
        <taxon>Polyphaga</taxon>
        <taxon>Cucujiformia</taxon>
        <taxon>Tenebrionidae</taxon>
        <taxon>Zophobas</taxon>
    </lineage>
</organism>
<proteinExistence type="predicted"/>
<dbReference type="GO" id="GO:0006508">
    <property type="term" value="P:proteolysis"/>
    <property type="evidence" value="ECO:0007669"/>
    <property type="project" value="InterPro"/>
</dbReference>
<dbReference type="PROSITE" id="PS00141">
    <property type="entry name" value="ASP_PROTEASE"/>
    <property type="match status" value="1"/>
</dbReference>
<dbReference type="EMBL" id="JALNTZ010000008">
    <property type="protein sequence ID" value="KAJ3643353.1"/>
    <property type="molecule type" value="Genomic_DNA"/>
</dbReference>
<dbReference type="AlphaFoldDB" id="A0AA38HSX9"/>
<protein>
    <submittedName>
        <fullName evidence="1">Uncharacterized protein</fullName>
    </submittedName>
</protein>
<dbReference type="InterPro" id="IPR001969">
    <property type="entry name" value="Aspartic_peptidase_AS"/>
</dbReference>
<evidence type="ECO:0000313" key="2">
    <source>
        <dbReference type="Proteomes" id="UP001168821"/>
    </source>
</evidence>
<accession>A0AA38HSX9</accession>
<keyword evidence="2" id="KW-1185">Reference proteome</keyword>
<name>A0AA38HSX9_9CUCU</name>